<feature type="compositionally biased region" description="Gly residues" evidence="1">
    <location>
        <begin position="438"/>
        <end position="460"/>
    </location>
</feature>
<keyword evidence="3" id="KW-1185">Reference proteome</keyword>
<evidence type="ECO:0000256" key="1">
    <source>
        <dbReference type="SAM" id="MobiDB-lite"/>
    </source>
</evidence>
<sequence>MFPRAVFAHYMVGLTLNQTVSQWQHDIISAKNASIDGFALNIGPGDHFTLDELHDAYSVAAEVGNFSLFLSFDFAAAGGPAGHAWNVSSVAGLIGEFKGEDAQYLVDGKPLVSTFEGTAFVDDWDAVRKEVDGGIYFVPDWSSMGPEGVGRVRDRIDGHFSFDAWPKPGQQSMTTVVDKAYQAALDGKTYMMGVSPYFYTNLHGLSKNWYATSTTLWYDRLEQMLSLEPAPDMVQIISWNDFGESHYISDIVHTQVYPDAGHYIHGMDHSAFRTLLPYYIAAYKSGKKSIPLLDDMGDGIAVAWYRTTPNLGHCGDGGAVWGQGGTQSAKEGLEDSINVVVITGKKKAVLTVSVGGEKREFVVSRRRRELVKVMLSEFKGLGEVKIGLNGREEEGPPITEVCPETGALNLNVVAVDVVAPWTEGGEEEEDGDEDVQEEGGGGGSGPGSSTGGSGGNTSGGLEIGTPSWAAVLSVVAFHFSWAIFDRLDQLYQKPGNSRHLRYE</sequence>
<dbReference type="CDD" id="cd11577">
    <property type="entry name" value="GH71"/>
    <property type="match status" value="1"/>
</dbReference>
<dbReference type="Pfam" id="PF03659">
    <property type="entry name" value="Glyco_hydro_71"/>
    <property type="match status" value="1"/>
</dbReference>
<dbReference type="InterPro" id="IPR005197">
    <property type="entry name" value="Glyco_hydro_71"/>
</dbReference>
<comment type="caution">
    <text evidence="2">The sequence shown here is derived from an EMBL/GenBank/DDBJ whole genome shotgun (WGS) entry which is preliminary data.</text>
</comment>
<name>A0AAV9G393_9PEZI</name>
<dbReference type="EMBL" id="MU866001">
    <property type="protein sequence ID" value="KAK4443043.1"/>
    <property type="molecule type" value="Genomic_DNA"/>
</dbReference>
<dbReference type="Gene3D" id="3.20.20.80">
    <property type="entry name" value="Glycosidases"/>
    <property type="match status" value="1"/>
</dbReference>
<feature type="compositionally biased region" description="Acidic residues" evidence="1">
    <location>
        <begin position="424"/>
        <end position="437"/>
    </location>
</feature>
<organism evidence="2 3">
    <name type="scientific">Podospora aff. communis PSN243</name>
    <dbReference type="NCBI Taxonomy" id="3040156"/>
    <lineage>
        <taxon>Eukaryota</taxon>
        <taxon>Fungi</taxon>
        <taxon>Dikarya</taxon>
        <taxon>Ascomycota</taxon>
        <taxon>Pezizomycotina</taxon>
        <taxon>Sordariomycetes</taxon>
        <taxon>Sordariomycetidae</taxon>
        <taxon>Sordariales</taxon>
        <taxon>Podosporaceae</taxon>
        <taxon>Podospora</taxon>
    </lineage>
</organism>
<keyword evidence="2" id="KW-0378">Hydrolase</keyword>
<proteinExistence type="predicted"/>
<feature type="region of interest" description="Disordered" evidence="1">
    <location>
        <begin position="423"/>
        <end position="460"/>
    </location>
</feature>
<accession>A0AAV9G393</accession>
<reference evidence="2" key="1">
    <citation type="journal article" date="2023" name="Mol. Phylogenet. Evol.">
        <title>Genome-scale phylogeny and comparative genomics of the fungal order Sordariales.</title>
        <authorList>
            <person name="Hensen N."/>
            <person name="Bonometti L."/>
            <person name="Westerberg I."/>
            <person name="Brannstrom I.O."/>
            <person name="Guillou S."/>
            <person name="Cros-Aarteil S."/>
            <person name="Calhoun S."/>
            <person name="Haridas S."/>
            <person name="Kuo A."/>
            <person name="Mondo S."/>
            <person name="Pangilinan J."/>
            <person name="Riley R."/>
            <person name="LaButti K."/>
            <person name="Andreopoulos B."/>
            <person name="Lipzen A."/>
            <person name="Chen C."/>
            <person name="Yan M."/>
            <person name="Daum C."/>
            <person name="Ng V."/>
            <person name="Clum A."/>
            <person name="Steindorff A."/>
            <person name="Ohm R.A."/>
            <person name="Martin F."/>
            <person name="Silar P."/>
            <person name="Natvig D.O."/>
            <person name="Lalanne C."/>
            <person name="Gautier V."/>
            <person name="Ament-Velasquez S.L."/>
            <person name="Kruys A."/>
            <person name="Hutchinson M.I."/>
            <person name="Powell A.J."/>
            <person name="Barry K."/>
            <person name="Miller A.N."/>
            <person name="Grigoriev I.V."/>
            <person name="Debuchy R."/>
            <person name="Gladieux P."/>
            <person name="Hiltunen Thoren M."/>
            <person name="Johannesson H."/>
        </authorList>
    </citation>
    <scope>NUCLEOTIDE SEQUENCE</scope>
    <source>
        <strain evidence="2">PSN243</strain>
    </source>
</reference>
<evidence type="ECO:0000313" key="3">
    <source>
        <dbReference type="Proteomes" id="UP001321760"/>
    </source>
</evidence>
<reference evidence="2" key="2">
    <citation type="submission" date="2023-05" db="EMBL/GenBank/DDBJ databases">
        <authorList>
            <consortium name="Lawrence Berkeley National Laboratory"/>
            <person name="Steindorff A."/>
            <person name="Hensen N."/>
            <person name="Bonometti L."/>
            <person name="Westerberg I."/>
            <person name="Brannstrom I.O."/>
            <person name="Guillou S."/>
            <person name="Cros-Aarteil S."/>
            <person name="Calhoun S."/>
            <person name="Haridas S."/>
            <person name="Kuo A."/>
            <person name="Mondo S."/>
            <person name="Pangilinan J."/>
            <person name="Riley R."/>
            <person name="Labutti K."/>
            <person name="Andreopoulos B."/>
            <person name="Lipzen A."/>
            <person name="Chen C."/>
            <person name="Yanf M."/>
            <person name="Daum C."/>
            <person name="Ng V."/>
            <person name="Clum A."/>
            <person name="Ohm R."/>
            <person name="Martin F."/>
            <person name="Silar P."/>
            <person name="Natvig D."/>
            <person name="Lalanne C."/>
            <person name="Gautier V."/>
            <person name="Ament-Velasquez S.L."/>
            <person name="Kruys A."/>
            <person name="Hutchinson M.I."/>
            <person name="Powell A.J."/>
            <person name="Barry K."/>
            <person name="Miller A.N."/>
            <person name="Grigoriev I.V."/>
            <person name="Debuchy R."/>
            <person name="Gladieux P."/>
            <person name="Thoren M.H."/>
            <person name="Johannesson H."/>
        </authorList>
    </citation>
    <scope>NUCLEOTIDE SEQUENCE</scope>
    <source>
        <strain evidence="2">PSN243</strain>
    </source>
</reference>
<gene>
    <name evidence="2" type="ORF">QBC34DRAFT_386734</name>
</gene>
<dbReference type="Proteomes" id="UP001321760">
    <property type="component" value="Unassembled WGS sequence"/>
</dbReference>
<evidence type="ECO:0000313" key="2">
    <source>
        <dbReference type="EMBL" id="KAK4443043.1"/>
    </source>
</evidence>
<dbReference type="AlphaFoldDB" id="A0AAV9G393"/>
<protein>
    <submittedName>
        <fullName evidence="2">Glycoside hydrolase</fullName>
    </submittedName>
</protein>
<dbReference type="GO" id="GO:0051118">
    <property type="term" value="F:glucan endo-1,3-alpha-glucosidase activity"/>
    <property type="evidence" value="ECO:0007669"/>
    <property type="project" value="InterPro"/>
</dbReference>